<evidence type="ECO:0000313" key="2">
    <source>
        <dbReference type="EMBL" id="AAD15374.1"/>
    </source>
</evidence>
<dbReference type="AlphaFoldDB" id="Q9ZQM3"/>
<dbReference type="PANTHER" id="PTHR31973">
    <property type="entry name" value="POLYPROTEIN, PUTATIVE-RELATED"/>
    <property type="match status" value="1"/>
</dbReference>
<protein>
    <submittedName>
        <fullName evidence="2">Mutator-like transposase</fullName>
    </submittedName>
</protein>
<name>Q9ZQM3_ARATH</name>
<dbReference type="InterPro" id="IPR004332">
    <property type="entry name" value="Transposase_MuDR"/>
</dbReference>
<gene>
    <name evidence="2" type="ordered locus">At2g11210</name>
</gene>
<dbReference type="PIR" id="G84496">
    <property type="entry name" value="G84496"/>
</dbReference>
<dbReference type="EMBL" id="AC006136">
    <property type="protein sequence ID" value="AAD15374.1"/>
    <property type="molecule type" value="Genomic_DNA"/>
</dbReference>
<reference evidence="2" key="2">
    <citation type="submission" date="2000-03" db="EMBL/GenBank/DDBJ databases">
        <authorList>
            <person name="Lin X."/>
            <person name="Kaul S."/>
            <person name="Shea T.P."/>
            <person name="Fujii C.Y."/>
            <person name="Shen M."/>
            <person name="VanAken S.E."/>
            <person name="Barnstead M.E."/>
            <person name="Mason T.M."/>
            <person name="Bowman C.L."/>
            <person name="Ronning C.M."/>
            <person name="Benito M.-I."/>
            <person name="Carrera A.J."/>
            <person name="Creasy T.H."/>
            <person name="Buell C.R."/>
            <person name="Town C.D."/>
            <person name="Nierman W.C."/>
            <person name="Fraser C.M."/>
            <person name="Venter J.C."/>
        </authorList>
    </citation>
    <scope>NUCLEOTIDE SEQUENCE</scope>
</reference>
<reference key="1">
    <citation type="journal article" date="1999" name="Nature">
        <title>Sequence and analysis of chromosome 2 of the plant Arabidopsis thaliana.</title>
        <authorList>
            <person name="Lin X."/>
            <person name="Kaul S."/>
            <person name="Rounsley S."/>
            <person name="Shea T.P."/>
            <person name="Benito M.I."/>
            <person name="Town C.D."/>
            <person name="Fujii C.Y."/>
            <person name="Mason T."/>
            <person name="Bowman C.L."/>
            <person name="Barnstead M."/>
            <person name="Feldblyum T.V."/>
            <person name="Buell C.R."/>
            <person name="Ketchum K.A."/>
            <person name="Lee J."/>
            <person name="Ronning C.M."/>
            <person name="Koo H.L."/>
            <person name="Moffat K.S."/>
            <person name="Cronin L.A."/>
            <person name="Shen M."/>
            <person name="Pai G."/>
            <person name="Van Aken S."/>
            <person name="Umayam L."/>
            <person name="Tallon L.J."/>
            <person name="Gill J.E."/>
            <person name="Adams M.D."/>
            <person name="Carrera A.J."/>
            <person name="Creasy T.H."/>
            <person name="Goodman H.M."/>
            <person name="Somerville C.R."/>
            <person name="Copenhaver G.P."/>
            <person name="Preuss D."/>
            <person name="Nierman W.C."/>
            <person name="White O."/>
            <person name="Eisen J.A."/>
            <person name="Salzberg S.L."/>
            <person name="Fraser C.M."/>
            <person name="Venter J.C."/>
        </authorList>
    </citation>
    <scope>NUCLEOTIDE SEQUENCE [LARGE SCALE GENOMIC DNA]</scope>
    <source>
        <strain>cv. Columbia</strain>
    </source>
</reference>
<proteinExistence type="predicted"/>
<accession>Q9ZQM3</accession>
<sequence>MQKESNVGAMKEFLETFQKSISIDQVYGYDEIEPMFGDDDMDAKAAHVNLSKENDNMFVGRTFASREDFRIALSIYAINFIFRFKFTRYEKHYLVVECYDKQCCDWRVRAHQVGDSEEYEFRKAKSEHMCKVETRSRFSKHVTSKVIAAFLRAKYAKAFCGPRARDLPDSLLREHNVRMTYCGCWKAKELGVETAQGTNESSFSLLPVYLHLSEIIKDGPDLTFVSNCNQSIFKSVSLVFTQAHHGACLVHIRRNVKGRGLEFRSLVGEMHRLGMWSPTVQEPILLVRDPSEVDVPEEIRVLCLMPPKIKRPPGRPPKLRIHSVGEYEVSYIFSSIYFYIIQR</sequence>
<evidence type="ECO:0000259" key="1">
    <source>
        <dbReference type="Pfam" id="PF03108"/>
    </source>
</evidence>
<reference evidence="2" key="3">
    <citation type="submission" date="2002-02" db="EMBL/GenBank/DDBJ databases">
        <authorList>
            <person name="Town C.D."/>
            <person name="Kaul S."/>
        </authorList>
    </citation>
    <scope>NUCLEOTIDE SEQUENCE</scope>
</reference>
<dbReference type="PANTHER" id="PTHR31973:SF113">
    <property type="entry name" value="PROTEIN FAR1-RELATED SEQUENCE 5-LIKE"/>
    <property type="match status" value="1"/>
</dbReference>
<dbReference type="Pfam" id="PF03108">
    <property type="entry name" value="DBD_Tnp_Mut"/>
    <property type="match status" value="1"/>
</dbReference>
<organism evidence="2">
    <name type="scientific">Arabidopsis thaliana</name>
    <name type="common">Mouse-ear cress</name>
    <dbReference type="NCBI Taxonomy" id="3702"/>
    <lineage>
        <taxon>Eukaryota</taxon>
        <taxon>Viridiplantae</taxon>
        <taxon>Streptophyta</taxon>
        <taxon>Embryophyta</taxon>
        <taxon>Tracheophyta</taxon>
        <taxon>Spermatophyta</taxon>
        <taxon>Magnoliopsida</taxon>
        <taxon>eudicotyledons</taxon>
        <taxon>Gunneridae</taxon>
        <taxon>Pentapetalae</taxon>
        <taxon>rosids</taxon>
        <taxon>malvids</taxon>
        <taxon>Brassicales</taxon>
        <taxon>Brassicaceae</taxon>
        <taxon>Camelineae</taxon>
        <taxon>Arabidopsis</taxon>
    </lineage>
</organism>
<feature type="domain" description="Transposase MuDR plant" evidence="1">
    <location>
        <begin position="54"/>
        <end position="114"/>
    </location>
</feature>